<reference evidence="1" key="1">
    <citation type="journal article" date="2014" name="Front. Microbiol.">
        <title>High frequency of phylogenetically diverse reductive dehalogenase-homologous genes in deep subseafloor sedimentary metagenomes.</title>
        <authorList>
            <person name="Kawai M."/>
            <person name="Futagami T."/>
            <person name="Toyoda A."/>
            <person name="Takaki Y."/>
            <person name="Nishi S."/>
            <person name="Hori S."/>
            <person name="Arai W."/>
            <person name="Tsubouchi T."/>
            <person name="Morono Y."/>
            <person name="Uchiyama I."/>
            <person name="Ito T."/>
            <person name="Fujiyama A."/>
            <person name="Inagaki F."/>
            <person name="Takami H."/>
        </authorList>
    </citation>
    <scope>NUCLEOTIDE SEQUENCE</scope>
    <source>
        <strain evidence="1">Expedition CK06-06</strain>
    </source>
</reference>
<evidence type="ECO:0000313" key="1">
    <source>
        <dbReference type="EMBL" id="GAI94460.1"/>
    </source>
</evidence>
<dbReference type="EMBL" id="BARW01024662">
    <property type="protein sequence ID" value="GAI94460.1"/>
    <property type="molecule type" value="Genomic_DNA"/>
</dbReference>
<protein>
    <submittedName>
        <fullName evidence="1">Uncharacterized protein</fullName>
    </submittedName>
</protein>
<comment type="caution">
    <text evidence="1">The sequence shown here is derived from an EMBL/GenBank/DDBJ whole genome shotgun (WGS) entry which is preliminary data.</text>
</comment>
<accession>X1U3T9</accession>
<sequence length="175" mass="20039">MFAQALPVEGKEYCLAVEEYLEVIKALPMEQKIALKVGYIFGAKVPREEKEDVFQDIALAVFKAKTSDMKLAYAIGRCDWKDFWKRYKVRQHYSLDTVIDDETGNPATLGELIVGEAEFERKMDGKLDAENIYNALPLHIKPLIEKRLIGKALNNTERSHLNRYVKAEGYKLLLA</sequence>
<dbReference type="AlphaFoldDB" id="X1U3T9"/>
<gene>
    <name evidence="1" type="ORF">S12H4_40609</name>
</gene>
<proteinExistence type="predicted"/>
<name>X1U3T9_9ZZZZ</name>
<organism evidence="1">
    <name type="scientific">marine sediment metagenome</name>
    <dbReference type="NCBI Taxonomy" id="412755"/>
    <lineage>
        <taxon>unclassified sequences</taxon>
        <taxon>metagenomes</taxon>
        <taxon>ecological metagenomes</taxon>
    </lineage>
</organism>